<keyword evidence="8" id="KW-1185">Reference proteome</keyword>
<feature type="transmembrane region" description="Helical" evidence="5">
    <location>
        <begin position="78"/>
        <end position="103"/>
    </location>
</feature>
<gene>
    <name evidence="7" type="ORF">PGLA1383_LOCUS34415</name>
</gene>
<proteinExistence type="predicted"/>
<dbReference type="GO" id="GO:0016020">
    <property type="term" value="C:membrane"/>
    <property type="evidence" value="ECO:0007669"/>
    <property type="project" value="UniProtKB-SubCell"/>
</dbReference>
<comment type="caution">
    <text evidence="7">The sequence shown here is derived from an EMBL/GenBank/DDBJ whole genome shotgun (WGS) entry which is preliminary data.</text>
</comment>
<dbReference type="Proteomes" id="UP000654075">
    <property type="component" value="Unassembled WGS sequence"/>
</dbReference>
<organism evidence="7 8">
    <name type="scientific">Polarella glacialis</name>
    <name type="common">Dinoflagellate</name>
    <dbReference type="NCBI Taxonomy" id="89957"/>
    <lineage>
        <taxon>Eukaryota</taxon>
        <taxon>Sar</taxon>
        <taxon>Alveolata</taxon>
        <taxon>Dinophyceae</taxon>
        <taxon>Suessiales</taxon>
        <taxon>Suessiaceae</taxon>
        <taxon>Polarella</taxon>
    </lineage>
</organism>
<accession>A0A813FRQ5</accession>
<protein>
    <recommendedName>
        <fullName evidence="6">Ion transport domain-containing protein</fullName>
    </recommendedName>
</protein>
<dbReference type="Gene3D" id="1.10.287.70">
    <property type="match status" value="1"/>
</dbReference>
<dbReference type="EMBL" id="CAJNNV010025947">
    <property type="protein sequence ID" value="CAE8616748.1"/>
    <property type="molecule type" value="Genomic_DNA"/>
</dbReference>
<dbReference type="OrthoDB" id="448062at2759"/>
<comment type="subcellular location">
    <subcellularLocation>
        <location evidence="1">Membrane</location>
        <topology evidence="1">Multi-pass membrane protein</topology>
    </subcellularLocation>
</comment>
<evidence type="ECO:0000313" key="8">
    <source>
        <dbReference type="Proteomes" id="UP000654075"/>
    </source>
</evidence>
<evidence type="ECO:0000256" key="4">
    <source>
        <dbReference type="ARBA" id="ARBA00023136"/>
    </source>
</evidence>
<feature type="domain" description="Ion transport" evidence="6">
    <location>
        <begin position="3"/>
        <end position="107"/>
    </location>
</feature>
<evidence type="ECO:0000256" key="1">
    <source>
        <dbReference type="ARBA" id="ARBA00004141"/>
    </source>
</evidence>
<keyword evidence="4 5" id="KW-0472">Membrane</keyword>
<dbReference type="AlphaFoldDB" id="A0A813FRQ5"/>
<dbReference type="InterPro" id="IPR005821">
    <property type="entry name" value="Ion_trans_dom"/>
</dbReference>
<evidence type="ECO:0000256" key="5">
    <source>
        <dbReference type="SAM" id="Phobius"/>
    </source>
</evidence>
<keyword evidence="3 5" id="KW-1133">Transmembrane helix</keyword>
<dbReference type="GO" id="GO:0005216">
    <property type="term" value="F:monoatomic ion channel activity"/>
    <property type="evidence" value="ECO:0007669"/>
    <property type="project" value="InterPro"/>
</dbReference>
<feature type="transmembrane region" description="Helical" evidence="5">
    <location>
        <begin position="38"/>
        <end position="58"/>
    </location>
</feature>
<name>A0A813FRQ5_POLGL</name>
<evidence type="ECO:0000256" key="2">
    <source>
        <dbReference type="ARBA" id="ARBA00022692"/>
    </source>
</evidence>
<feature type="non-terminal residue" evidence="7">
    <location>
        <position position="133"/>
    </location>
</feature>
<sequence>VTTLLWTFLLITILMFIFGLFGLELIRHDDKLDLGHPYNVAVFTYFGDVFEAVMTMMQCLSYDTIGSIYRPLINHNPWLFFYFWTVLLILSVALMNLITAIMLSACFSQANDDKEAAKLVRDIKRAKEMEALK</sequence>
<evidence type="ECO:0000313" key="7">
    <source>
        <dbReference type="EMBL" id="CAE8616748.1"/>
    </source>
</evidence>
<reference evidence="7" key="1">
    <citation type="submission" date="2021-02" db="EMBL/GenBank/DDBJ databases">
        <authorList>
            <person name="Dougan E. K."/>
            <person name="Rhodes N."/>
            <person name="Thang M."/>
            <person name="Chan C."/>
        </authorList>
    </citation>
    <scope>NUCLEOTIDE SEQUENCE</scope>
</reference>
<dbReference type="Pfam" id="PF00520">
    <property type="entry name" value="Ion_trans"/>
    <property type="match status" value="1"/>
</dbReference>
<feature type="transmembrane region" description="Helical" evidence="5">
    <location>
        <begin position="6"/>
        <end position="26"/>
    </location>
</feature>
<evidence type="ECO:0000256" key="3">
    <source>
        <dbReference type="ARBA" id="ARBA00022989"/>
    </source>
</evidence>
<evidence type="ECO:0000259" key="6">
    <source>
        <dbReference type="Pfam" id="PF00520"/>
    </source>
</evidence>
<keyword evidence="2 5" id="KW-0812">Transmembrane</keyword>